<dbReference type="InterPro" id="IPR010282">
    <property type="entry name" value="Uncharacterised_HutD/Ves"/>
</dbReference>
<feature type="compositionally biased region" description="Basic and acidic residues" evidence="1">
    <location>
        <begin position="1"/>
        <end position="13"/>
    </location>
</feature>
<dbReference type="InterPro" id="IPR011051">
    <property type="entry name" value="RmlC_Cupin_sf"/>
</dbReference>
<keyword evidence="3" id="KW-1185">Reference proteome</keyword>
<dbReference type="EMBL" id="VIGB01000003">
    <property type="protein sequence ID" value="TQF06485.1"/>
    <property type="molecule type" value="Genomic_DNA"/>
</dbReference>
<dbReference type="Gene3D" id="2.60.120.10">
    <property type="entry name" value="Jelly Rolls"/>
    <property type="match status" value="1"/>
</dbReference>
<dbReference type="AlphaFoldDB" id="A0A540WBR8"/>
<evidence type="ECO:0000313" key="3">
    <source>
        <dbReference type="Proteomes" id="UP000319103"/>
    </source>
</evidence>
<dbReference type="CDD" id="cd20293">
    <property type="entry name" value="cupin_HutD_N"/>
    <property type="match status" value="1"/>
</dbReference>
<sequence length="161" mass="16699">MPVEHLRAADRHPTPWRNGGGVTREVVSTDYSRVSLAEIAAGGPFSAFPDQRRILTVVSGEGIELTIGDAPPVVVRPLQPFAFPGGAATACRLLGGPVTALNLITRHPDPAITLHPPATLHPAPGRPQLAIDLTTLDATLITHPGTAPTPTTAGPCAVLIL</sequence>
<feature type="region of interest" description="Disordered" evidence="1">
    <location>
        <begin position="1"/>
        <end position="21"/>
    </location>
</feature>
<dbReference type="SUPFAM" id="SSF51182">
    <property type="entry name" value="RmlC-like cupins"/>
    <property type="match status" value="1"/>
</dbReference>
<name>A0A540WBR8_9ACTN</name>
<reference evidence="2 3" key="1">
    <citation type="submission" date="2019-06" db="EMBL/GenBank/DDBJ databases">
        <title>Description of Kitasatospora acidophila sp. nov. isolated from pine grove soil, and reclassification of Streptomyces novaecaesareae to Kitasatospora novaeceasareae comb. nov.</title>
        <authorList>
            <person name="Kim M.J."/>
        </authorList>
    </citation>
    <scope>NUCLEOTIDE SEQUENCE [LARGE SCALE GENOMIC DNA]</scope>
    <source>
        <strain evidence="2 3">MMS16-CNU292</strain>
    </source>
</reference>
<organism evidence="2 3">
    <name type="scientific">Kitasatospora acidiphila</name>
    <dbReference type="NCBI Taxonomy" id="2567942"/>
    <lineage>
        <taxon>Bacteria</taxon>
        <taxon>Bacillati</taxon>
        <taxon>Actinomycetota</taxon>
        <taxon>Actinomycetes</taxon>
        <taxon>Kitasatosporales</taxon>
        <taxon>Streptomycetaceae</taxon>
        <taxon>Kitasatospora</taxon>
    </lineage>
</organism>
<dbReference type="InterPro" id="IPR014710">
    <property type="entry name" value="RmlC-like_jellyroll"/>
</dbReference>
<dbReference type="OrthoDB" id="9800082at2"/>
<dbReference type="Proteomes" id="UP000319103">
    <property type="component" value="Unassembled WGS sequence"/>
</dbReference>
<dbReference type="Pfam" id="PF05962">
    <property type="entry name" value="HutD"/>
    <property type="match status" value="1"/>
</dbReference>
<dbReference type="RefSeq" id="WP_141636909.1">
    <property type="nucleotide sequence ID" value="NZ_VIGB01000003.1"/>
</dbReference>
<comment type="caution">
    <text evidence="2">The sequence shown here is derived from an EMBL/GenBank/DDBJ whole genome shotgun (WGS) entry which is preliminary data.</text>
</comment>
<dbReference type="PANTHER" id="PTHR37943">
    <property type="entry name" value="PROTEIN VES"/>
    <property type="match status" value="1"/>
</dbReference>
<evidence type="ECO:0000256" key="1">
    <source>
        <dbReference type="SAM" id="MobiDB-lite"/>
    </source>
</evidence>
<gene>
    <name evidence="2" type="ORF">E6W39_35190</name>
</gene>
<proteinExistence type="predicted"/>
<protein>
    <submittedName>
        <fullName evidence="2">HutD family protein</fullName>
    </submittedName>
</protein>
<accession>A0A540WBR8</accession>
<evidence type="ECO:0000313" key="2">
    <source>
        <dbReference type="EMBL" id="TQF06485.1"/>
    </source>
</evidence>
<dbReference type="PANTHER" id="PTHR37943:SF1">
    <property type="entry name" value="PROTEIN VES"/>
    <property type="match status" value="1"/>
</dbReference>